<proteinExistence type="predicted"/>
<name>Q3LA08_RHOE4</name>
<dbReference type="HOGENOM" id="CLU_1244533_0_0_11"/>
<evidence type="ECO:0000256" key="1">
    <source>
        <dbReference type="SAM" id="MobiDB-lite"/>
    </source>
</evidence>
<reference evidence="3" key="1">
    <citation type="submission" date="2005-03" db="EMBL/GenBank/DDBJ databases">
        <title>Comparison of the complete genome sequences of Rhodococcus erythropolis PR4 and Rhodococcus opacus B4.</title>
        <authorList>
            <person name="Takarada H."/>
            <person name="Sekine M."/>
            <person name="Hosoyama A."/>
            <person name="Yamada R."/>
            <person name="Fujisawa T."/>
            <person name="Omata S."/>
            <person name="Shimizu A."/>
            <person name="Tsukatani N."/>
            <person name="Tanikawa S."/>
            <person name="Fujita N."/>
            <person name="Harayama S."/>
        </authorList>
    </citation>
    <scope>NUCLEOTIDE SEQUENCE [LARGE SCALE GENOMIC DNA]</scope>
    <source>
        <strain evidence="3">PR4 / NBRC 100887</strain>
        <plasmid evidence="3">pREL1</plasmid>
    </source>
</reference>
<reference evidence="2 3" key="2">
    <citation type="journal article" date="2006" name="Environ. Microbiol.">
        <title>Sequence analysis of three plasmids harboured in Rhodococcus erythropolis strain PR4.</title>
        <authorList>
            <person name="Sekine M."/>
            <person name="Tanikawa S."/>
            <person name="Omata S."/>
            <person name="Saito M."/>
            <person name="Fujisawa T."/>
            <person name="Tsukatani N."/>
            <person name="Tajima T."/>
            <person name="Sekigawa T."/>
            <person name="Kosugi H."/>
            <person name="Matsuo Y."/>
            <person name="Nishiko R."/>
            <person name="Imamura K."/>
            <person name="Ito M."/>
            <person name="Narita H."/>
            <person name="Tago S."/>
            <person name="Fujita N."/>
            <person name="Harayama S."/>
        </authorList>
    </citation>
    <scope>NUCLEOTIDE SEQUENCE [LARGE SCALE GENOMIC DNA]</scope>
    <source>
        <strain evidence="3">PR4 / NBRC 100887</strain>
        <plasmid evidence="2 3">pREL1</plasmid>
    </source>
</reference>
<organism evidence="2 3">
    <name type="scientific">Rhodococcus erythropolis (strain PR4 / NBRC 100887)</name>
    <dbReference type="NCBI Taxonomy" id="234621"/>
    <lineage>
        <taxon>Bacteria</taxon>
        <taxon>Bacillati</taxon>
        <taxon>Actinomycetota</taxon>
        <taxon>Actinomycetes</taxon>
        <taxon>Mycobacteriales</taxon>
        <taxon>Nocardiaceae</taxon>
        <taxon>Rhodococcus</taxon>
        <taxon>Rhodococcus erythropolis group</taxon>
    </lineage>
</organism>
<feature type="region of interest" description="Disordered" evidence="1">
    <location>
        <begin position="225"/>
        <end position="246"/>
    </location>
</feature>
<geneLocation type="plasmid" evidence="2 3">
    <name>pREL1</name>
</geneLocation>
<dbReference type="Proteomes" id="UP000002204">
    <property type="component" value="Plasmid pREL1"/>
</dbReference>
<evidence type="ECO:0000313" key="2">
    <source>
        <dbReference type="EMBL" id="BAE45955.1"/>
    </source>
</evidence>
<accession>Q3LA08</accession>
<sequence length="246" mass="27763">MIRRDATSTTDDTPPVWCHHCSMTVPGSEMGLKLNSAWVDDLRWHRDQYRQSRFQWTSSDALLAATEFTRGRQSFTTLSELRELSQARRSAAAYATVCQRAFGEAARHARRGLETTTSWSAVARELDTTVVTCSASSHFSIWSQAHERTNPQVARVQKIVDGLYFSNPLIRAWELKQLWDLYAAAEDILEDTLVDLAVELDGFRRADDIAQAADVRTVAGLGHRIKSQRAQRGAIGDPRRTPHQYS</sequence>
<gene>
    <name evidence="2" type="ordered locus">RER_pREL1-00120</name>
</gene>
<dbReference type="KEGG" id="rer:RER_pREL1-00120"/>
<dbReference type="AlphaFoldDB" id="Q3LA08"/>
<keyword evidence="2" id="KW-0614">Plasmid</keyword>
<protein>
    <submittedName>
        <fullName evidence="2">Uncharacterized protein</fullName>
    </submittedName>
</protein>
<evidence type="ECO:0000313" key="3">
    <source>
        <dbReference type="Proteomes" id="UP000002204"/>
    </source>
</evidence>
<dbReference type="EMBL" id="AP008931">
    <property type="protein sequence ID" value="BAE45955.1"/>
    <property type="molecule type" value="Genomic_DNA"/>
</dbReference>